<name>A0A6J4RFR0_9ACTN</name>
<reference evidence="2" key="1">
    <citation type="submission" date="2020-02" db="EMBL/GenBank/DDBJ databases">
        <authorList>
            <person name="Meier V. D."/>
        </authorList>
    </citation>
    <scope>NUCLEOTIDE SEQUENCE</scope>
    <source>
        <strain evidence="2">AVDCRST_MAG12</strain>
    </source>
</reference>
<proteinExistence type="predicted"/>
<gene>
    <name evidence="2" type="ORF">AVDCRST_MAG12-458</name>
</gene>
<feature type="non-terminal residue" evidence="2">
    <location>
        <position position="1"/>
    </location>
</feature>
<feature type="region of interest" description="Disordered" evidence="1">
    <location>
        <begin position="1"/>
        <end position="70"/>
    </location>
</feature>
<dbReference type="AlphaFoldDB" id="A0A6J4RFR0"/>
<accession>A0A6J4RFR0</accession>
<evidence type="ECO:0000313" key="2">
    <source>
        <dbReference type="EMBL" id="CAA9467636.1"/>
    </source>
</evidence>
<protein>
    <submittedName>
        <fullName evidence="2">Uncharacterized protein</fullName>
    </submittedName>
</protein>
<sequence length="70" mass="7740">EADEVNRPKGKKHDKQEDAAQADPQAPPRGREGGGGPGAGVRQKAQGQVPGTRFSRLRRHRTRRPRHARL</sequence>
<feature type="non-terminal residue" evidence="2">
    <location>
        <position position="70"/>
    </location>
</feature>
<evidence type="ECO:0000256" key="1">
    <source>
        <dbReference type="SAM" id="MobiDB-lite"/>
    </source>
</evidence>
<feature type="compositionally biased region" description="Basic residues" evidence="1">
    <location>
        <begin position="55"/>
        <end position="70"/>
    </location>
</feature>
<dbReference type="EMBL" id="CADCVK010000079">
    <property type="protein sequence ID" value="CAA9467636.1"/>
    <property type="molecule type" value="Genomic_DNA"/>
</dbReference>
<organism evidence="2">
    <name type="scientific">uncultured Rubrobacteraceae bacterium</name>
    <dbReference type="NCBI Taxonomy" id="349277"/>
    <lineage>
        <taxon>Bacteria</taxon>
        <taxon>Bacillati</taxon>
        <taxon>Actinomycetota</taxon>
        <taxon>Rubrobacteria</taxon>
        <taxon>Rubrobacterales</taxon>
        <taxon>Rubrobacteraceae</taxon>
        <taxon>environmental samples</taxon>
    </lineage>
</organism>